<feature type="compositionally biased region" description="Basic and acidic residues" evidence="1">
    <location>
        <begin position="1"/>
        <end position="16"/>
    </location>
</feature>
<accession>A0A9P6JGR9</accession>
<evidence type="ECO:0000313" key="2">
    <source>
        <dbReference type="EMBL" id="KAF9975896.1"/>
    </source>
</evidence>
<gene>
    <name evidence="2" type="ORF">BGZ65_008056</name>
</gene>
<reference evidence="2" key="1">
    <citation type="journal article" date="2020" name="Fungal Divers.">
        <title>Resolving the Mortierellaceae phylogeny through synthesis of multi-gene phylogenetics and phylogenomics.</title>
        <authorList>
            <person name="Vandepol N."/>
            <person name="Liber J."/>
            <person name="Desiro A."/>
            <person name="Na H."/>
            <person name="Kennedy M."/>
            <person name="Barry K."/>
            <person name="Grigoriev I.V."/>
            <person name="Miller A.N."/>
            <person name="O'Donnell K."/>
            <person name="Stajich J.E."/>
            <person name="Bonito G."/>
        </authorList>
    </citation>
    <scope>NUCLEOTIDE SEQUENCE</scope>
    <source>
        <strain evidence="2">MES-2147</strain>
    </source>
</reference>
<keyword evidence="3" id="KW-1185">Reference proteome</keyword>
<evidence type="ECO:0000313" key="3">
    <source>
        <dbReference type="Proteomes" id="UP000749646"/>
    </source>
</evidence>
<proteinExistence type="predicted"/>
<feature type="region of interest" description="Disordered" evidence="1">
    <location>
        <begin position="46"/>
        <end position="73"/>
    </location>
</feature>
<feature type="compositionally biased region" description="Basic residues" evidence="1">
    <location>
        <begin position="54"/>
        <end position="63"/>
    </location>
</feature>
<dbReference type="Proteomes" id="UP000749646">
    <property type="component" value="Unassembled WGS sequence"/>
</dbReference>
<dbReference type="AlphaFoldDB" id="A0A9P6JGR9"/>
<feature type="non-terminal residue" evidence="2">
    <location>
        <position position="73"/>
    </location>
</feature>
<dbReference type="EMBL" id="JAAAHW010004301">
    <property type="protein sequence ID" value="KAF9975896.1"/>
    <property type="molecule type" value="Genomic_DNA"/>
</dbReference>
<feature type="region of interest" description="Disordered" evidence="1">
    <location>
        <begin position="1"/>
        <end position="27"/>
    </location>
</feature>
<organism evidence="2 3">
    <name type="scientific">Modicella reniformis</name>
    <dbReference type="NCBI Taxonomy" id="1440133"/>
    <lineage>
        <taxon>Eukaryota</taxon>
        <taxon>Fungi</taxon>
        <taxon>Fungi incertae sedis</taxon>
        <taxon>Mucoromycota</taxon>
        <taxon>Mortierellomycotina</taxon>
        <taxon>Mortierellomycetes</taxon>
        <taxon>Mortierellales</taxon>
        <taxon>Mortierellaceae</taxon>
        <taxon>Modicella</taxon>
    </lineage>
</organism>
<evidence type="ECO:0000256" key="1">
    <source>
        <dbReference type="SAM" id="MobiDB-lite"/>
    </source>
</evidence>
<sequence length="73" mass="8571">MQEKEISPVSDHKRPTFPETNPHNFPFALQNPRMMIAEQDTRAIGSIRNTLQRQPRRPVRRPTNRSSDRVNYG</sequence>
<protein>
    <submittedName>
        <fullName evidence="2">Uncharacterized protein</fullName>
    </submittedName>
</protein>
<name>A0A9P6JGR9_9FUNG</name>
<comment type="caution">
    <text evidence="2">The sequence shown here is derived from an EMBL/GenBank/DDBJ whole genome shotgun (WGS) entry which is preliminary data.</text>
</comment>